<evidence type="ECO:0000313" key="3">
    <source>
        <dbReference type="Proteomes" id="UP000677875"/>
    </source>
</evidence>
<accession>A0A940XQ35</accession>
<dbReference type="RefSeq" id="WP_210872304.1">
    <property type="nucleotide sequence ID" value="NZ_JAGPNL010000003.1"/>
</dbReference>
<feature type="compositionally biased region" description="Gly residues" evidence="1">
    <location>
        <begin position="55"/>
        <end position="65"/>
    </location>
</feature>
<protein>
    <submittedName>
        <fullName evidence="2">Uncharacterized protein</fullName>
    </submittedName>
</protein>
<name>A0A940XQ35_9ACTN</name>
<proteinExistence type="predicted"/>
<evidence type="ECO:0000313" key="2">
    <source>
        <dbReference type="EMBL" id="MBQ0827708.1"/>
    </source>
</evidence>
<keyword evidence="3" id="KW-1185">Reference proteome</keyword>
<evidence type="ECO:0000256" key="1">
    <source>
        <dbReference type="SAM" id="MobiDB-lite"/>
    </source>
</evidence>
<dbReference type="AlphaFoldDB" id="A0A940XQ35"/>
<reference evidence="2" key="1">
    <citation type="submission" date="2021-04" db="EMBL/GenBank/DDBJ databases">
        <title>Genome seq and assembly of Streptomyces sp. RG38.</title>
        <authorList>
            <person name="Chhetri G."/>
        </authorList>
    </citation>
    <scope>NUCLEOTIDE SEQUENCE</scope>
    <source>
        <strain evidence="2">RG38</strain>
    </source>
</reference>
<feature type="compositionally biased region" description="Low complexity" evidence="1">
    <location>
        <begin position="37"/>
        <end position="50"/>
    </location>
</feature>
<sequence>MFVYRNKNTGDVVRYEHRSARLEMLPNWETVQEPKVPAAGPEPQGGAETPPAEPPGGGGGDGSGPDAGERPARSASKADWVAYARRAARDSDEEAAVDSLTKEQLIDQYGGASDG</sequence>
<comment type="caution">
    <text evidence="2">The sequence shown here is derived from an EMBL/GenBank/DDBJ whole genome shotgun (WGS) entry which is preliminary data.</text>
</comment>
<organism evidence="2 3">
    <name type="scientific">Streptomyces tagetis</name>
    <dbReference type="NCBI Taxonomy" id="2820809"/>
    <lineage>
        <taxon>Bacteria</taxon>
        <taxon>Bacillati</taxon>
        <taxon>Actinomycetota</taxon>
        <taxon>Actinomycetes</taxon>
        <taxon>Kitasatosporales</taxon>
        <taxon>Streptomycetaceae</taxon>
        <taxon>Streptomyces</taxon>
    </lineage>
</organism>
<dbReference type="Proteomes" id="UP000677875">
    <property type="component" value="Unassembled WGS sequence"/>
</dbReference>
<dbReference type="EMBL" id="JAGPNL010000003">
    <property type="protein sequence ID" value="MBQ0827708.1"/>
    <property type="molecule type" value="Genomic_DNA"/>
</dbReference>
<feature type="region of interest" description="Disordered" evidence="1">
    <location>
        <begin position="25"/>
        <end position="78"/>
    </location>
</feature>
<gene>
    <name evidence="2" type="ORF">J5Y05_14485</name>
</gene>